<proteinExistence type="predicted"/>
<sequence>MTNTVYSSEPSLCSSLPLLHNVWNPGNVAAPPPLNDSQPSGVLVHSPVPVSGASWPIISPESSFLRDSPYNQGTNRGSKHSSLNDEPDLLQVYANVPRETFPTPSELLNKATSKQKSISGSTKPGRKTEKKVETQRKALQRVLQESIGFSPTDPDTISSHDKKRYYLECLEQYITYLHEQLRLVGHEPVTLERVSTYRGLTSRSIRTMLVNTQNVLKKTHEETIAEERNFLKLRDEVLSLDLSMQDSTGYHEVSAETKSI</sequence>
<name>A0ACC0UAN9_9AGAM</name>
<evidence type="ECO:0000313" key="2">
    <source>
        <dbReference type="Proteomes" id="UP001207468"/>
    </source>
</evidence>
<gene>
    <name evidence="1" type="ORF">F5148DRAFT_1192589</name>
</gene>
<dbReference type="EMBL" id="JAGFNK010000079">
    <property type="protein sequence ID" value="KAI9508775.1"/>
    <property type="molecule type" value="Genomic_DNA"/>
</dbReference>
<dbReference type="Proteomes" id="UP001207468">
    <property type="component" value="Unassembled WGS sequence"/>
</dbReference>
<keyword evidence="2" id="KW-1185">Reference proteome</keyword>
<accession>A0ACC0UAN9</accession>
<comment type="caution">
    <text evidence="1">The sequence shown here is derived from an EMBL/GenBank/DDBJ whole genome shotgun (WGS) entry which is preliminary data.</text>
</comment>
<organism evidence="1 2">
    <name type="scientific">Russula earlei</name>
    <dbReference type="NCBI Taxonomy" id="71964"/>
    <lineage>
        <taxon>Eukaryota</taxon>
        <taxon>Fungi</taxon>
        <taxon>Dikarya</taxon>
        <taxon>Basidiomycota</taxon>
        <taxon>Agaricomycotina</taxon>
        <taxon>Agaricomycetes</taxon>
        <taxon>Russulales</taxon>
        <taxon>Russulaceae</taxon>
        <taxon>Russula</taxon>
    </lineage>
</organism>
<evidence type="ECO:0000313" key="1">
    <source>
        <dbReference type="EMBL" id="KAI9508775.1"/>
    </source>
</evidence>
<reference evidence="1" key="1">
    <citation type="submission" date="2021-03" db="EMBL/GenBank/DDBJ databases">
        <title>Evolutionary priming and transition to the ectomycorrhizal habit in an iconic lineage of mushroom-forming fungi: is preadaptation a requirement?</title>
        <authorList>
            <consortium name="DOE Joint Genome Institute"/>
            <person name="Looney B.P."/>
            <person name="Miyauchi S."/>
            <person name="Morin E."/>
            <person name="Drula E."/>
            <person name="Courty P.E."/>
            <person name="Chicoki N."/>
            <person name="Fauchery L."/>
            <person name="Kohler A."/>
            <person name="Kuo A."/>
            <person name="LaButti K."/>
            <person name="Pangilinan J."/>
            <person name="Lipzen A."/>
            <person name="Riley R."/>
            <person name="Andreopoulos W."/>
            <person name="He G."/>
            <person name="Johnson J."/>
            <person name="Barry K.W."/>
            <person name="Grigoriev I.V."/>
            <person name="Nagy L."/>
            <person name="Hibbett D."/>
            <person name="Henrissat B."/>
            <person name="Matheny P.B."/>
            <person name="Labbe J."/>
            <person name="Martin A.F."/>
        </authorList>
    </citation>
    <scope>NUCLEOTIDE SEQUENCE</scope>
    <source>
        <strain evidence="1">BPL698</strain>
    </source>
</reference>
<protein>
    <submittedName>
        <fullName evidence="1">Uncharacterized protein</fullName>
    </submittedName>
</protein>